<feature type="non-terminal residue" evidence="1">
    <location>
        <position position="1"/>
    </location>
</feature>
<comment type="caution">
    <text evidence="1">The sequence shown here is derived from an EMBL/GenBank/DDBJ whole genome shotgun (WGS) entry which is preliminary data.</text>
</comment>
<accession>A0A371FU20</accession>
<sequence length="72" mass="8368">MSFIEYERHHLGPQDANRAASQYYEPFTVGWIQQLTLTNNSKPERECECAYPQKWKRTTSTSTAIVAEINQC</sequence>
<evidence type="ECO:0000313" key="2">
    <source>
        <dbReference type="Proteomes" id="UP000257109"/>
    </source>
</evidence>
<reference evidence="1" key="1">
    <citation type="submission" date="2018-05" db="EMBL/GenBank/DDBJ databases">
        <title>Draft genome of Mucuna pruriens seed.</title>
        <authorList>
            <person name="Nnadi N.E."/>
            <person name="Vos R."/>
            <person name="Hasami M.H."/>
            <person name="Devisetty U.K."/>
            <person name="Aguiy J.C."/>
        </authorList>
    </citation>
    <scope>NUCLEOTIDE SEQUENCE [LARGE SCALE GENOMIC DNA]</scope>
    <source>
        <strain evidence="1">JCA_2017</strain>
    </source>
</reference>
<proteinExistence type="predicted"/>
<dbReference type="EMBL" id="QJKJ01007898">
    <property type="protein sequence ID" value="RDX81563.1"/>
    <property type="molecule type" value="Genomic_DNA"/>
</dbReference>
<organism evidence="1 2">
    <name type="scientific">Mucuna pruriens</name>
    <name type="common">Velvet bean</name>
    <name type="synonym">Dolichos pruriens</name>
    <dbReference type="NCBI Taxonomy" id="157652"/>
    <lineage>
        <taxon>Eukaryota</taxon>
        <taxon>Viridiplantae</taxon>
        <taxon>Streptophyta</taxon>
        <taxon>Embryophyta</taxon>
        <taxon>Tracheophyta</taxon>
        <taxon>Spermatophyta</taxon>
        <taxon>Magnoliopsida</taxon>
        <taxon>eudicotyledons</taxon>
        <taxon>Gunneridae</taxon>
        <taxon>Pentapetalae</taxon>
        <taxon>rosids</taxon>
        <taxon>fabids</taxon>
        <taxon>Fabales</taxon>
        <taxon>Fabaceae</taxon>
        <taxon>Papilionoideae</taxon>
        <taxon>50 kb inversion clade</taxon>
        <taxon>NPAAA clade</taxon>
        <taxon>indigoferoid/millettioid clade</taxon>
        <taxon>Phaseoleae</taxon>
        <taxon>Mucuna</taxon>
    </lineage>
</organism>
<gene>
    <name evidence="1" type="ORF">CR513_37735</name>
</gene>
<keyword evidence="2" id="KW-1185">Reference proteome</keyword>
<dbReference type="Proteomes" id="UP000257109">
    <property type="component" value="Unassembled WGS sequence"/>
</dbReference>
<dbReference type="AlphaFoldDB" id="A0A371FU20"/>
<protein>
    <submittedName>
        <fullName evidence="1">Uncharacterized protein</fullName>
    </submittedName>
</protein>
<name>A0A371FU20_MUCPR</name>
<evidence type="ECO:0000313" key="1">
    <source>
        <dbReference type="EMBL" id="RDX81563.1"/>
    </source>
</evidence>